<feature type="transmembrane region" description="Helical" evidence="1">
    <location>
        <begin position="65"/>
        <end position="86"/>
    </location>
</feature>
<dbReference type="Proteomes" id="UP000014113">
    <property type="component" value="Unassembled WGS sequence"/>
</dbReference>
<evidence type="ECO:0000313" key="3">
    <source>
        <dbReference type="Proteomes" id="UP000014113"/>
    </source>
</evidence>
<keyword evidence="3" id="KW-1185">Reference proteome</keyword>
<keyword evidence="1" id="KW-0472">Membrane</keyword>
<feature type="transmembrane region" description="Helical" evidence="1">
    <location>
        <begin position="98"/>
        <end position="118"/>
    </location>
</feature>
<dbReference type="PATRIC" id="fig|1121865.3.peg.1129"/>
<dbReference type="STRING" id="1121865.OMW_01157"/>
<dbReference type="RefSeq" id="WP_016183299.1">
    <property type="nucleotide sequence ID" value="NZ_JXKI01000001.1"/>
</dbReference>
<dbReference type="OrthoDB" id="2299708at2"/>
<dbReference type="AlphaFoldDB" id="S1MV77"/>
<name>S1MV77_9ENTE</name>
<sequence length="119" mass="14321">MDHSTLVVFIWFVSPIIIFMGLNYVIQRFRLKKYLKVRLVDIMVPILFFVENHIVKLLFNESVWPYLLISALVLGIGVALVQAYFYDEIAYRFYLKMFWRFLFILLAALYFFLLFVAIF</sequence>
<reference evidence="2 3" key="1">
    <citation type="submission" date="2013-03" db="EMBL/GenBank/DDBJ databases">
        <title>The Genome Sequence of Enterococcus columbae ATCC_51263 (PacBio/Illumina hybrid assembly).</title>
        <authorList>
            <consortium name="The Broad Institute Genomics Platform"/>
            <consortium name="The Broad Institute Genome Sequencing Center for Infectious Disease"/>
            <person name="Earl A."/>
            <person name="Russ C."/>
            <person name="Gilmore M."/>
            <person name="Surin D."/>
            <person name="Walker B."/>
            <person name="Young S."/>
            <person name="Zeng Q."/>
            <person name="Gargeya S."/>
            <person name="Fitzgerald M."/>
            <person name="Haas B."/>
            <person name="Abouelleil A."/>
            <person name="Allen A.W."/>
            <person name="Alvarado L."/>
            <person name="Arachchi H.M."/>
            <person name="Berlin A.M."/>
            <person name="Chapman S.B."/>
            <person name="Gainer-Dewar J."/>
            <person name="Goldberg J."/>
            <person name="Griggs A."/>
            <person name="Gujja S."/>
            <person name="Hansen M."/>
            <person name="Howarth C."/>
            <person name="Imamovic A."/>
            <person name="Ireland A."/>
            <person name="Larimer J."/>
            <person name="McCowan C."/>
            <person name="Murphy C."/>
            <person name="Pearson M."/>
            <person name="Poon T.W."/>
            <person name="Priest M."/>
            <person name="Roberts A."/>
            <person name="Saif S."/>
            <person name="Shea T."/>
            <person name="Sisk P."/>
            <person name="Sykes S."/>
            <person name="Wortman J."/>
            <person name="Nusbaum C."/>
            <person name="Birren B."/>
        </authorList>
    </citation>
    <scope>NUCLEOTIDE SEQUENCE [LARGE SCALE GENOMIC DNA]</scope>
    <source>
        <strain evidence="2 3">ATCC 51263</strain>
    </source>
</reference>
<gene>
    <name evidence="2" type="ORF">I568_01777</name>
</gene>
<dbReference type="eggNOG" id="ENOG5033HF9">
    <property type="taxonomic scope" value="Bacteria"/>
</dbReference>
<comment type="caution">
    <text evidence="2">The sequence shown here is derived from an EMBL/GenBank/DDBJ whole genome shotgun (WGS) entry which is preliminary data.</text>
</comment>
<protein>
    <recommendedName>
        <fullName evidence="4">Lipoprotein</fullName>
    </recommendedName>
</protein>
<evidence type="ECO:0000256" key="1">
    <source>
        <dbReference type="SAM" id="Phobius"/>
    </source>
</evidence>
<keyword evidence="1" id="KW-0812">Transmembrane</keyword>
<organism evidence="2 3">
    <name type="scientific">Enterococcus columbae DSM 7374 = ATCC 51263</name>
    <dbReference type="NCBI Taxonomy" id="1121865"/>
    <lineage>
        <taxon>Bacteria</taxon>
        <taxon>Bacillati</taxon>
        <taxon>Bacillota</taxon>
        <taxon>Bacilli</taxon>
        <taxon>Lactobacillales</taxon>
        <taxon>Enterococcaceae</taxon>
        <taxon>Enterococcus</taxon>
    </lineage>
</organism>
<accession>S1MV77</accession>
<dbReference type="InterPro" id="IPR024515">
    <property type="entry name" value="DUF3397"/>
</dbReference>
<evidence type="ECO:0008006" key="4">
    <source>
        <dbReference type="Google" id="ProtNLM"/>
    </source>
</evidence>
<feature type="transmembrane region" description="Helical" evidence="1">
    <location>
        <begin position="6"/>
        <end position="26"/>
    </location>
</feature>
<proteinExistence type="predicted"/>
<keyword evidence="1" id="KW-1133">Transmembrane helix</keyword>
<dbReference type="Pfam" id="PF11877">
    <property type="entry name" value="DUF3397"/>
    <property type="match status" value="1"/>
</dbReference>
<evidence type="ECO:0000313" key="2">
    <source>
        <dbReference type="EMBL" id="EOW80600.1"/>
    </source>
</evidence>
<dbReference type="EMBL" id="ASWJ01000008">
    <property type="protein sequence ID" value="EOW80600.1"/>
    <property type="molecule type" value="Genomic_DNA"/>
</dbReference>